<dbReference type="GO" id="GO:0003677">
    <property type="term" value="F:DNA binding"/>
    <property type="evidence" value="ECO:0007669"/>
    <property type="project" value="UniProtKB-KW"/>
</dbReference>
<keyword evidence="5" id="KW-1185">Reference proteome</keyword>
<accession>A0A143DCL9</accession>
<evidence type="ECO:0000313" key="5">
    <source>
        <dbReference type="Proteomes" id="UP000076066"/>
    </source>
</evidence>
<dbReference type="InterPro" id="IPR036693">
    <property type="entry name" value="TF_LuxR_autoind-bd_dom_sf"/>
</dbReference>
<name>A0A143DCL9_9PROT</name>
<dbReference type="EMBL" id="CP014525">
    <property type="protein sequence ID" value="AMW34416.1"/>
    <property type="molecule type" value="Genomic_DNA"/>
</dbReference>
<keyword evidence="1" id="KW-0805">Transcription regulation</keyword>
<evidence type="ECO:0000313" key="4">
    <source>
        <dbReference type="EMBL" id="AMW34416.1"/>
    </source>
</evidence>
<dbReference type="InterPro" id="IPR036388">
    <property type="entry name" value="WH-like_DNA-bd_sf"/>
</dbReference>
<dbReference type="SUPFAM" id="SSF75516">
    <property type="entry name" value="Pheromone-binding domain of LuxR-like quorum-sensing transcription factors"/>
    <property type="match status" value="1"/>
</dbReference>
<proteinExistence type="predicted"/>
<dbReference type="SUPFAM" id="SSF46894">
    <property type="entry name" value="C-terminal effector domain of the bipartite response regulators"/>
    <property type="match status" value="1"/>
</dbReference>
<keyword evidence="3" id="KW-0804">Transcription</keyword>
<dbReference type="RefSeq" id="WP_066133554.1">
    <property type="nucleotide sequence ID" value="NZ_CP014525.1"/>
</dbReference>
<dbReference type="InterPro" id="IPR016032">
    <property type="entry name" value="Sig_transdc_resp-reg_C-effctor"/>
</dbReference>
<sequence>MAEDLKSLVNCKNTVELFDSICSEASGLGFERAAFLGVVDAAAASCELGYPFVLSSCPVEWQQRYVDCSYHKLDPTVRLAPFRSTVMIWSELRRLAPDFFDEACSFGLCTGVSVPVHLPKRVYLLSFATARKEEVVKPVRSALAGLSFSFVQEYVKKSPPVSVSIDLHENTLKILHMSLAGFSNEAMAASLGMTVHGISWHLRDAREKLRCQTTLHACGKALSLGLIDL</sequence>
<dbReference type="GeneID" id="53316224"/>
<evidence type="ECO:0000256" key="1">
    <source>
        <dbReference type="ARBA" id="ARBA00023015"/>
    </source>
</evidence>
<dbReference type="STRING" id="1549855.AY555_03555"/>
<gene>
    <name evidence="4" type="ORF">AY555_03555</name>
</gene>
<dbReference type="Proteomes" id="UP000076066">
    <property type="component" value="Chromosome"/>
</dbReference>
<dbReference type="Pfam" id="PF03472">
    <property type="entry name" value="Autoind_bind"/>
    <property type="match status" value="1"/>
</dbReference>
<dbReference type="AlphaFoldDB" id="A0A143DCL9"/>
<evidence type="ECO:0000256" key="2">
    <source>
        <dbReference type="ARBA" id="ARBA00023125"/>
    </source>
</evidence>
<dbReference type="Gene3D" id="1.10.10.10">
    <property type="entry name" value="Winged helix-like DNA-binding domain superfamily/Winged helix DNA-binding domain"/>
    <property type="match status" value="1"/>
</dbReference>
<organism evidence="4 5">
    <name type="scientific">Haematospirillum jordaniae</name>
    <dbReference type="NCBI Taxonomy" id="1549855"/>
    <lineage>
        <taxon>Bacteria</taxon>
        <taxon>Pseudomonadati</taxon>
        <taxon>Pseudomonadota</taxon>
        <taxon>Alphaproteobacteria</taxon>
        <taxon>Rhodospirillales</taxon>
        <taxon>Novispirillaceae</taxon>
        <taxon>Haematospirillum</taxon>
    </lineage>
</organism>
<dbReference type="OrthoDB" id="7345476at2"/>
<evidence type="ECO:0000256" key="3">
    <source>
        <dbReference type="ARBA" id="ARBA00023163"/>
    </source>
</evidence>
<dbReference type="InterPro" id="IPR005143">
    <property type="entry name" value="TF_LuxR_autoind-bd_dom"/>
</dbReference>
<reference evidence="4 5" key="1">
    <citation type="submission" date="2016-02" db="EMBL/GenBank/DDBJ databases">
        <title>Complete Genome of H5569, the type strain of the newly described species Haematospirillium jordaniae.</title>
        <authorList>
            <person name="Nicholson A.C."/>
            <person name="Humrighouse B.W."/>
            <person name="Loparov V."/>
            <person name="McQuiston J.R."/>
        </authorList>
    </citation>
    <scope>NUCLEOTIDE SEQUENCE [LARGE SCALE GENOMIC DNA]</scope>
    <source>
        <strain evidence="4 5">H5569</strain>
    </source>
</reference>
<dbReference type="GO" id="GO:0006355">
    <property type="term" value="P:regulation of DNA-templated transcription"/>
    <property type="evidence" value="ECO:0007669"/>
    <property type="project" value="InterPro"/>
</dbReference>
<dbReference type="Gene3D" id="3.30.450.80">
    <property type="entry name" value="Transcription factor LuxR-like, autoinducer-binding domain"/>
    <property type="match status" value="1"/>
</dbReference>
<protein>
    <submittedName>
        <fullName evidence="4">Uncharacterized protein</fullName>
    </submittedName>
</protein>
<dbReference type="KEGG" id="hjo:AY555_03555"/>
<keyword evidence="2" id="KW-0238">DNA-binding</keyword>